<evidence type="ECO:0000256" key="3">
    <source>
        <dbReference type="SAM" id="SignalP"/>
    </source>
</evidence>
<dbReference type="InterPro" id="IPR050767">
    <property type="entry name" value="Sel1_AlgK"/>
</dbReference>
<keyword evidence="2" id="KW-0812">Transmembrane</keyword>
<keyword evidence="2" id="KW-1133">Transmembrane helix</keyword>
<dbReference type="AlphaFoldDB" id="A0A6M2E3V6"/>
<dbReference type="GO" id="GO:0005789">
    <property type="term" value="C:endoplasmic reticulum membrane"/>
    <property type="evidence" value="ECO:0007669"/>
    <property type="project" value="TreeGrafter"/>
</dbReference>
<dbReference type="Gene3D" id="1.25.40.10">
    <property type="entry name" value="Tetratricopeptide repeat domain"/>
    <property type="match status" value="3"/>
</dbReference>
<keyword evidence="2" id="KW-0472">Membrane</keyword>
<accession>A0A6M2E3V6</accession>
<dbReference type="SUPFAM" id="SSF81901">
    <property type="entry name" value="HCP-like"/>
    <property type="match status" value="3"/>
</dbReference>
<dbReference type="PANTHER" id="PTHR11102">
    <property type="entry name" value="SEL-1-LIKE PROTEIN"/>
    <property type="match status" value="1"/>
</dbReference>
<reference evidence="4" key="1">
    <citation type="submission" date="2020-03" db="EMBL/GenBank/DDBJ databases">
        <title>Transcriptomic Profiling of the Digestive Tract of the Rat Flea, Xenopsylla cheopis, Following Blood Feeding and Infection with Yersinia pestis.</title>
        <authorList>
            <person name="Bland D.M."/>
            <person name="Martens C.A."/>
            <person name="Virtaneva K."/>
            <person name="Kanakabandi K."/>
            <person name="Long D."/>
            <person name="Rosenke R."/>
            <person name="Saturday G.A."/>
            <person name="Hoyt F.H."/>
            <person name="Bruno D.P."/>
            <person name="Ribeiro J.M.C."/>
            <person name="Hinnebusch J."/>
        </authorList>
    </citation>
    <scope>NUCLEOTIDE SEQUENCE</scope>
</reference>
<evidence type="ECO:0000256" key="1">
    <source>
        <dbReference type="ARBA" id="ARBA00038101"/>
    </source>
</evidence>
<organism evidence="4">
    <name type="scientific">Xenopsylla cheopis</name>
    <name type="common">Oriental rat flea</name>
    <name type="synonym">Pulex cheopis</name>
    <dbReference type="NCBI Taxonomy" id="163159"/>
    <lineage>
        <taxon>Eukaryota</taxon>
        <taxon>Metazoa</taxon>
        <taxon>Ecdysozoa</taxon>
        <taxon>Arthropoda</taxon>
        <taxon>Hexapoda</taxon>
        <taxon>Insecta</taxon>
        <taxon>Pterygota</taxon>
        <taxon>Neoptera</taxon>
        <taxon>Endopterygota</taxon>
        <taxon>Siphonaptera</taxon>
        <taxon>Pulicidae</taxon>
        <taxon>Xenopsyllinae</taxon>
        <taxon>Xenopsylla</taxon>
    </lineage>
</organism>
<proteinExistence type="inferred from homology"/>
<dbReference type="Pfam" id="PF08238">
    <property type="entry name" value="Sel1"/>
    <property type="match status" value="11"/>
</dbReference>
<feature type="transmembrane region" description="Helical" evidence="2">
    <location>
        <begin position="696"/>
        <end position="714"/>
    </location>
</feature>
<dbReference type="GO" id="GO:0036503">
    <property type="term" value="P:ERAD pathway"/>
    <property type="evidence" value="ECO:0007669"/>
    <property type="project" value="TreeGrafter"/>
</dbReference>
<dbReference type="InterPro" id="IPR006597">
    <property type="entry name" value="Sel1-like"/>
</dbReference>
<dbReference type="SMART" id="SM00671">
    <property type="entry name" value="SEL1"/>
    <property type="match status" value="11"/>
</dbReference>
<protein>
    <submittedName>
        <fullName evidence="4">Putative extracellular protein sel-1</fullName>
    </submittedName>
</protein>
<dbReference type="PANTHER" id="PTHR11102:SF147">
    <property type="entry name" value="SEL1L ADAPTOR SUBUNIT OF ERAD E3 UBIQUITIN LIGASE"/>
    <property type="match status" value="1"/>
</dbReference>
<feature type="chain" id="PRO_5026892037" evidence="3">
    <location>
        <begin position="17"/>
        <end position="727"/>
    </location>
</feature>
<dbReference type="InterPro" id="IPR011990">
    <property type="entry name" value="TPR-like_helical_dom_sf"/>
</dbReference>
<dbReference type="EMBL" id="GIIL01007981">
    <property type="protein sequence ID" value="NOV51707.1"/>
    <property type="molecule type" value="Transcribed_RNA"/>
</dbReference>
<feature type="signal peptide" evidence="3">
    <location>
        <begin position="1"/>
        <end position="16"/>
    </location>
</feature>
<evidence type="ECO:0000256" key="2">
    <source>
        <dbReference type="SAM" id="Phobius"/>
    </source>
</evidence>
<keyword evidence="3" id="KW-0732">Signal</keyword>
<evidence type="ECO:0000313" key="4">
    <source>
        <dbReference type="EMBL" id="NOV51707.1"/>
    </source>
</evidence>
<comment type="similarity">
    <text evidence="1">Belongs to the sel-1 family.</text>
</comment>
<name>A0A6M2E3V6_XENCH</name>
<sequence>MKYCLVLLLYISVISSMVCESTKNIKSDTNTDSETNSKQKVENVVESVDEQSIESDLLNVVPASDLNKDKQHRKGEKIDDIYMIQKTWEKSEWVTELISKLNDDTYDDSSEGKDNVLRNELFEQFGVKSVKILTQDEEKAESLYNEGSLILNKVRPDLEVGLSLMRQAASLNHKGAQAEVFWAELLGRGSKQRMPASSVVKVFQDLADSGLPSAHMGLGFLYSIGYGVEVSQARALVHYTTAALGGNEWAQMALGYRYWSGITVAPSCEKALEFYRSVAAKVAGDVSLSGGAAVQRIRLLDELDSPGTGILEHDLIDYYQLLAEKGDIQAQVGLGQLHYQGGRGVRLDHQRALHYFTQAANAGNALAMAFLGKIYLEGGGGVPADNETALKYFRRAADAGNPIGQSGLGLMYLHGKGVEKDTNKALKYFTQAGDQGWVDGQLQLGNMYFGGIGVPRDFKLANKYYSLASQSGHVLALYNLGQMHASGMGMMRSCPTAVELFKNVAERGRWCERLMEAHSLHRTREYDSSYLQYALLAELGYEVAQSNAAHMLDKGEVTLFGGPPADLIRALLYWGRAATQGYSAAQVKLGDYHYYGLGTPVDYEVAASHYRLASEQQHNAQAMFNLGYMHEQGLGMAKDPHLAKRCYDMAAETSADARVPVALALFKLSLMLHWKSIMEGSFHSIFDLDEMLSSNWDLYLISTLTALLGVLVYFRRAPQLPQQAANN</sequence>